<evidence type="ECO:0000313" key="1">
    <source>
        <dbReference type="EMBL" id="SHI97622.1"/>
    </source>
</evidence>
<dbReference type="RefSeq" id="WP_025831337.1">
    <property type="nucleotide sequence ID" value="NZ_FQZN01000012.1"/>
</dbReference>
<sequence>MKPQDFKIRAEELIKQLDSIQAEGEKCSLKDYMNPFPGLQELLIEFVHLVYAFDHGLPLNKLISDLPSLKFGSAILGRASFNEEKFKEIRYYMNFFIQYLEDYYE</sequence>
<keyword evidence="2" id="KW-1185">Reference proteome</keyword>
<name>A0A1M6FJ28_9BACE</name>
<dbReference type="Proteomes" id="UP000184192">
    <property type="component" value="Unassembled WGS sequence"/>
</dbReference>
<accession>A0A1M6FJ28</accession>
<dbReference type="EMBL" id="FQZN01000012">
    <property type="protein sequence ID" value="SHI97622.1"/>
    <property type="molecule type" value="Genomic_DNA"/>
</dbReference>
<gene>
    <name evidence="1" type="ORF">SAMN05444350_11256</name>
</gene>
<proteinExistence type="predicted"/>
<evidence type="ECO:0000313" key="2">
    <source>
        <dbReference type="Proteomes" id="UP000184192"/>
    </source>
</evidence>
<protein>
    <submittedName>
        <fullName evidence="1">Uncharacterized protein</fullName>
    </submittedName>
</protein>
<dbReference type="GeneID" id="92712278"/>
<dbReference type="AlphaFoldDB" id="A0A1M6FJ28"/>
<reference evidence="2" key="1">
    <citation type="submission" date="2016-11" db="EMBL/GenBank/DDBJ databases">
        <authorList>
            <person name="Varghese N."/>
            <person name="Submissions S."/>
        </authorList>
    </citation>
    <scope>NUCLEOTIDE SEQUENCE [LARGE SCALE GENOMIC DNA]</scope>
    <source>
        <strain evidence="2">DSM 26884</strain>
    </source>
</reference>
<organism evidence="1 2">
    <name type="scientific">Bacteroides stercorirosoris</name>
    <dbReference type="NCBI Taxonomy" id="871324"/>
    <lineage>
        <taxon>Bacteria</taxon>
        <taxon>Pseudomonadati</taxon>
        <taxon>Bacteroidota</taxon>
        <taxon>Bacteroidia</taxon>
        <taxon>Bacteroidales</taxon>
        <taxon>Bacteroidaceae</taxon>
        <taxon>Bacteroides</taxon>
    </lineage>
</organism>